<evidence type="ECO:0000259" key="1">
    <source>
        <dbReference type="Pfam" id="PF24746"/>
    </source>
</evidence>
<dbReference type="Proteomes" id="UP000002350">
    <property type="component" value="Chromosome"/>
</dbReference>
<sequence>MFNVPERYRLKVPKGQYLYSDATFGNNGVFSVPVNLAIGSKYGQGILRIQCSDGGGWDHVSVSLLRRVPRREEMCLIKKLFWSDSSCVVQCHSKNDEYQHNHEFCLHLWRCQTSEFPQHESILLGVKV</sequence>
<feature type="domain" description="DUF7694" evidence="1">
    <location>
        <begin position="49"/>
        <end position="112"/>
    </location>
</feature>
<dbReference type="InterPro" id="IPR056111">
    <property type="entry name" value="DUF7694"/>
</dbReference>
<reference evidence="3" key="1">
    <citation type="journal article" date="2010" name="Mol. Biosyst.">
        <title>Complete genome sequence and comparative analysis of Shewanella violacea, a psychrophilic and piezophilic bacterium from deep sea floor sediments.</title>
        <authorList>
            <person name="Aono E."/>
            <person name="Baba T."/>
            <person name="Ara T."/>
            <person name="Nishi T."/>
            <person name="Nakamichi T."/>
            <person name="Inamoto E."/>
            <person name="Toyonaga H."/>
            <person name="Hasegawa M."/>
            <person name="Takai Y."/>
            <person name="Okumura Y."/>
            <person name="Baba M."/>
            <person name="Tomita M."/>
            <person name="Kato C."/>
            <person name="Oshima T."/>
            <person name="Nakasone K."/>
            <person name="Mori H."/>
        </authorList>
    </citation>
    <scope>NUCLEOTIDE SEQUENCE [LARGE SCALE GENOMIC DNA]</scope>
    <source>
        <strain evidence="3">JCM 10179 / CIP 106290 / LMG 19151 / DSS12</strain>
    </source>
</reference>
<dbReference type="OrthoDB" id="2339975at2"/>
<proteinExistence type="predicted"/>
<organism evidence="2 3">
    <name type="scientific">Shewanella violacea (strain JCM 10179 / CIP 106290 / LMG 19151 / DSS12)</name>
    <dbReference type="NCBI Taxonomy" id="637905"/>
    <lineage>
        <taxon>Bacteria</taxon>
        <taxon>Pseudomonadati</taxon>
        <taxon>Pseudomonadota</taxon>
        <taxon>Gammaproteobacteria</taxon>
        <taxon>Alteromonadales</taxon>
        <taxon>Shewanellaceae</taxon>
        <taxon>Shewanella</taxon>
    </lineage>
</organism>
<protein>
    <recommendedName>
        <fullName evidence="1">DUF7694 domain-containing protein</fullName>
    </recommendedName>
</protein>
<gene>
    <name evidence="2" type="ordered locus">SVI_1978</name>
</gene>
<dbReference type="KEGG" id="svo:SVI_1978"/>
<dbReference type="eggNOG" id="ENOG5030S7S">
    <property type="taxonomic scope" value="Bacteria"/>
</dbReference>
<evidence type="ECO:0000313" key="2">
    <source>
        <dbReference type="EMBL" id="BAJ01949.1"/>
    </source>
</evidence>
<dbReference type="Pfam" id="PF24746">
    <property type="entry name" value="DUF7694"/>
    <property type="match status" value="1"/>
</dbReference>
<dbReference type="AlphaFoldDB" id="D4ZJV0"/>
<name>D4ZJV0_SHEVD</name>
<dbReference type="EMBL" id="AP011177">
    <property type="protein sequence ID" value="BAJ01949.1"/>
    <property type="molecule type" value="Genomic_DNA"/>
</dbReference>
<dbReference type="HOGENOM" id="CLU_153047_0_0_6"/>
<accession>D4ZJV0</accession>
<dbReference type="RefSeq" id="WP_013051254.1">
    <property type="nucleotide sequence ID" value="NC_014012.1"/>
</dbReference>
<evidence type="ECO:0000313" key="3">
    <source>
        <dbReference type="Proteomes" id="UP000002350"/>
    </source>
</evidence>
<keyword evidence="3" id="KW-1185">Reference proteome</keyword>